<gene>
    <name evidence="2" type="ORF">SAMN06264867_10354</name>
</gene>
<evidence type="ECO:0000313" key="2">
    <source>
        <dbReference type="EMBL" id="SMO50594.1"/>
    </source>
</evidence>
<feature type="region of interest" description="Disordered" evidence="1">
    <location>
        <begin position="362"/>
        <end position="389"/>
    </location>
</feature>
<dbReference type="SUPFAM" id="SSF53448">
    <property type="entry name" value="Nucleotide-diphospho-sugar transferases"/>
    <property type="match status" value="1"/>
</dbReference>
<proteinExistence type="predicted"/>
<organism evidence="2 3">
    <name type="scientific">Halorubrum cibi</name>
    <dbReference type="NCBI Taxonomy" id="413815"/>
    <lineage>
        <taxon>Archaea</taxon>
        <taxon>Methanobacteriati</taxon>
        <taxon>Methanobacteriota</taxon>
        <taxon>Stenosarchaea group</taxon>
        <taxon>Halobacteria</taxon>
        <taxon>Halobacteriales</taxon>
        <taxon>Haloferacaceae</taxon>
        <taxon>Halorubrum</taxon>
    </lineage>
</organism>
<dbReference type="EMBL" id="FXTD01000003">
    <property type="protein sequence ID" value="SMO50594.1"/>
    <property type="molecule type" value="Genomic_DNA"/>
</dbReference>
<dbReference type="Proteomes" id="UP000319712">
    <property type="component" value="Unassembled WGS sequence"/>
</dbReference>
<name>A0A521BTS5_9EURY</name>
<dbReference type="Gene3D" id="3.90.550.10">
    <property type="entry name" value="Spore Coat Polysaccharide Biosynthesis Protein SpsA, Chain A"/>
    <property type="match status" value="1"/>
</dbReference>
<evidence type="ECO:0000256" key="1">
    <source>
        <dbReference type="SAM" id="MobiDB-lite"/>
    </source>
</evidence>
<reference evidence="2 3" key="1">
    <citation type="submission" date="2017-05" db="EMBL/GenBank/DDBJ databases">
        <authorList>
            <person name="Varghese N."/>
            <person name="Submissions S."/>
        </authorList>
    </citation>
    <scope>NUCLEOTIDE SEQUENCE [LARGE SCALE GENOMIC DNA]</scope>
    <source>
        <strain evidence="2 3">DSM 19504</strain>
    </source>
</reference>
<protein>
    <submittedName>
        <fullName evidence="2">Glucosyl-3-phosphoglycerate synthase</fullName>
    </submittedName>
</protein>
<sequence>MEYVQERVTTLHALTDHRPDAPTGRAAVVVPMTEREYGTLAAERVLTALESVDPARVIVPLRATPDRAGSFAAWLDGFDLDVETLWCDGPRLADLLAEHGLDGDRGKGRDVWLALGRALREEFVVVHDADTATYSPTFVNRLLFPLAHGHEFSKGYYARVEDGALYGRLFRLFFRPLVRALADAHDADVLAYLESFRYALAGEFAATADLVSKLRVQRGWGLEIGTLGEAFRNAGFAGSAQVDLGRYEHDHRSVDGPTGLADMSRAVGAATLRAVDDAGVDVAYDTLSDRYREAAEELIGRYATDAAFNGLGYDRTDERDQVATYVDAVAEPGPDSRLPAWEDASLSPAAVAEAARADLEAVASAEAVAETDPASPPRRDGSPTGGGDR</sequence>
<dbReference type="RefSeq" id="WP_246066444.1">
    <property type="nucleotide sequence ID" value="NZ_FXTD01000003.1"/>
</dbReference>
<feature type="compositionally biased region" description="Basic and acidic residues" evidence="1">
    <location>
        <begin position="377"/>
        <end position="389"/>
    </location>
</feature>
<dbReference type="AlphaFoldDB" id="A0A521BTS5"/>
<dbReference type="InterPro" id="IPR029044">
    <property type="entry name" value="Nucleotide-diphossugar_trans"/>
</dbReference>
<accession>A0A521BTS5</accession>
<evidence type="ECO:0000313" key="3">
    <source>
        <dbReference type="Proteomes" id="UP000319712"/>
    </source>
</evidence>
<keyword evidence="3" id="KW-1185">Reference proteome</keyword>